<protein>
    <recommendedName>
        <fullName evidence="2">Consortin C-terminal domain-containing protein</fullName>
    </recommendedName>
</protein>
<dbReference type="InterPro" id="IPR042318">
    <property type="entry name" value="Consortin"/>
</dbReference>
<dbReference type="InterPro" id="IPR028129">
    <property type="entry name" value="Consortin_C"/>
</dbReference>
<keyword evidence="4" id="KW-1185">Reference proteome</keyword>
<name>A0A8J6JJL6_ELECQ</name>
<dbReference type="PANTHER" id="PTHR28581">
    <property type="entry name" value="CONSORTIN"/>
    <property type="match status" value="1"/>
</dbReference>
<proteinExistence type="predicted"/>
<dbReference type="OrthoDB" id="9894200at2759"/>
<evidence type="ECO:0000259" key="2">
    <source>
        <dbReference type="Pfam" id="PF15281"/>
    </source>
</evidence>
<dbReference type="GO" id="GO:0042998">
    <property type="term" value="P:positive regulation of Golgi to plasma membrane protein transport"/>
    <property type="evidence" value="ECO:0007669"/>
    <property type="project" value="InterPro"/>
</dbReference>
<dbReference type="Pfam" id="PF15281">
    <property type="entry name" value="Consortin_C"/>
    <property type="match status" value="1"/>
</dbReference>
<comment type="caution">
    <text evidence="3">The sequence shown here is derived from an EMBL/GenBank/DDBJ whole genome shotgun (WGS) entry which is preliminary data.</text>
</comment>
<accession>A0A8J6JJL6</accession>
<reference evidence="3" key="1">
    <citation type="thesis" date="2020" institute="ProQuest LLC" country="789 East Eisenhower Parkway, Ann Arbor, MI, USA">
        <title>Comparative Genomics and Chromosome Evolution.</title>
        <authorList>
            <person name="Mudd A.B."/>
        </authorList>
    </citation>
    <scope>NUCLEOTIDE SEQUENCE</scope>
    <source>
        <strain evidence="3">HN-11 Male</strain>
        <tissue evidence="3">Kidney and liver</tissue>
    </source>
</reference>
<dbReference type="EMBL" id="WNTK01001637">
    <property type="protein sequence ID" value="KAG9467073.1"/>
    <property type="molecule type" value="Genomic_DNA"/>
</dbReference>
<dbReference type="GO" id="GO:0030133">
    <property type="term" value="C:transport vesicle"/>
    <property type="evidence" value="ECO:0007669"/>
    <property type="project" value="TreeGrafter"/>
</dbReference>
<dbReference type="PANTHER" id="PTHR28581:SF1">
    <property type="entry name" value="CONSORTIN"/>
    <property type="match status" value="1"/>
</dbReference>
<feature type="region of interest" description="Disordered" evidence="1">
    <location>
        <begin position="43"/>
        <end position="75"/>
    </location>
</feature>
<sequence length="339" mass="36963">MTEHLFPDVSTAGNLTRVSDHQAILPSGGTTLASPTLWSGGRAISNSSLPSGDSGRNNDLLQPHSTNVSEIEPLSKDRTAVQALNPMVDKLIPPSELDTQDDRTGGSNSLQCISFIQPVLTVSSSEDAGDRDTKRIINAESQEAEAGFCPRGSDNQKCLEELNKSQRQATVEFIASLLNGDLKESENFLAHLDFQEETNSEEEMSPNSGESISGENLLSLDELAKRIEIEEVSRVAGLVSILKKRDGSHEENLKQMKRKVRFLETEDVLDQEEIGGGSCILLVALCLATVFLSIGGTALYCTFGDVQSSVCKDFTANMDFYYTQAVQGVEELKHWLFVT</sequence>
<dbReference type="GO" id="GO:0071253">
    <property type="term" value="F:connexin binding"/>
    <property type="evidence" value="ECO:0007669"/>
    <property type="project" value="InterPro"/>
</dbReference>
<gene>
    <name evidence="3" type="ORF">GDO78_015664</name>
</gene>
<evidence type="ECO:0000313" key="3">
    <source>
        <dbReference type="EMBL" id="KAG9467073.1"/>
    </source>
</evidence>
<dbReference type="GO" id="GO:0005802">
    <property type="term" value="C:trans-Golgi network"/>
    <property type="evidence" value="ECO:0007669"/>
    <property type="project" value="InterPro"/>
</dbReference>
<evidence type="ECO:0000313" key="4">
    <source>
        <dbReference type="Proteomes" id="UP000770717"/>
    </source>
</evidence>
<organism evidence="3 4">
    <name type="scientific">Eleutherodactylus coqui</name>
    <name type="common">Puerto Rican coqui</name>
    <dbReference type="NCBI Taxonomy" id="57060"/>
    <lineage>
        <taxon>Eukaryota</taxon>
        <taxon>Metazoa</taxon>
        <taxon>Chordata</taxon>
        <taxon>Craniata</taxon>
        <taxon>Vertebrata</taxon>
        <taxon>Euteleostomi</taxon>
        <taxon>Amphibia</taxon>
        <taxon>Batrachia</taxon>
        <taxon>Anura</taxon>
        <taxon>Neobatrachia</taxon>
        <taxon>Hyloidea</taxon>
        <taxon>Eleutherodactylidae</taxon>
        <taxon>Eleutherodactylinae</taxon>
        <taxon>Eleutherodactylus</taxon>
        <taxon>Eleutherodactylus</taxon>
    </lineage>
</organism>
<dbReference type="AlphaFoldDB" id="A0A8J6JJL6"/>
<dbReference type="Proteomes" id="UP000770717">
    <property type="component" value="Unassembled WGS sequence"/>
</dbReference>
<feature type="domain" description="Consortin C-terminal" evidence="2">
    <location>
        <begin position="231"/>
        <end position="336"/>
    </location>
</feature>
<evidence type="ECO:0000256" key="1">
    <source>
        <dbReference type="SAM" id="MobiDB-lite"/>
    </source>
</evidence>
<feature type="compositionally biased region" description="Polar residues" evidence="1">
    <location>
        <begin position="44"/>
        <end position="69"/>
    </location>
</feature>
<dbReference type="GO" id="GO:0005886">
    <property type="term" value="C:plasma membrane"/>
    <property type="evidence" value="ECO:0007669"/>
    <property type="project" value="TreeGrafter"/>
</dbReference>